<comment type="caution">
    <text evidence="6">The sequence shown here is derived from an EMBL/GenBank/DDBJ whole genome shotgun (WGS) entry which is preliminary data.</text>
</comment>
<feature type="transmembrane region" description="Helical" evidence="5">
    <location>
        <begin position="45"/>
        <end position="67"/>
    </location>
</feature>
<dbReference type="Gene3D" id="1.20.120.1630">
    <property type="match status" value="1"/>
</dbReference>
<organism evidence="6 7">
    <name type="scientific">Massilia cellulosiltytica</name>
    <dbReference type="NCBI Taxonomy" id="2683234"/>
    <lineage>
        <taxon>Bacteria</taxon>
        <taxon>Pseudomonadati</taxon>
        <taxon>Pseudomonadota</taxon>
        <taxon>Betaproteobacteria</taxon>
        <taxon>Burkholderiales</taxon>
        <taxon>Oxalobacteraceae</taxon>
        <taxon>Telluria group</taxon>
        <taxon>Massilia</taxon>
    </lineage>
</organism>
<dbReference type="InterPro" id="IPR054851">
    <property type="entry name" value="Isoprenylcys_mtase"/>
</dbReference>
<dbReference type="InterPro" id="IPR007269">
    <property type="entry name" value="ICMT_MeTrfase"/>
</dbReference>
<proteinExistence type="predicted"/>
<reference evidence="6 7" key="1">
    <citation type="submission" date="2019-12" db="EMBL/GenBank/DDBJ databases">
        <authorList>
            <person name="Li C."/>
            <person name="Zhao J."/>
        </authorList>
    </citation>
    <scope>NUCLEOTIDE SEQUENCE [LARGE SCALE GENOMIC DNA]</scope>
    <source>
        <strain evidence="6 7">NEAU-DD11</strain>
    </source>
</reference>
<dbReference type="RefSeq" id="WP_160410506.1">
    <property type="nucleotide sequence ID" value="NZ_WSES01000009.1"/>
</dbReference>
<keyword evidence="7" id="KW-1185">Reference proteome</keyword>
<comment type="subcellular location">
    <subcellularLocation>
        <location evidence="1">Membrane</location>
        <topology evidence="1">Multi-pass membrane protein</topology>
    </subcellularLocation>
</comment>
<evidence type="ECO:0000313" key="7">
    <source>
        <dbReference type="Proteomes" id="UP000443353"/>
    </source>
</evidence>
<dbReference type="PANTHER" id="PTHR12714:SF9">
    <property type="entry name" value="PROTEIN-S-ISOPRENYLCYSTEINE O-METHYLTRANSFERASE"/>
    <property type="match status" value="1"/>
</dbReference>
<name>A0A7X3G5H0_9BURK</name>
<evidence type="ECO:0000256" key="4">
    <source>
        <dbReference type="ARBA" id="ARBA00023136"/>
    </source>
</evidence>
<dbReference type="NCBIfam" id="NF040696">
    <property type="entry name" value="isopcys_mtase"/>
    <property type="match status" value="1"/>
</dbReference>
<keyword evidence="4 5" id="KW-0472">Membrane</keyword>
<dbReference type="PANTHER" id="PTHR12714">
    <property type="entry name" value="PROTEIN-S ISOPRENYLCYSTEINE O-METHYLTRANSFERASE"/>
    <property type="match status" value="1"/>
</dbReference>
<protein>
    <submittedName>
        <fullName evidence="6">Isoprenylcysteine carboxylmethyltransferase family protein</fullName>
    </submittedName>
</protein>
<sequence>MHHAGTFDAVFLAMFCVCFAIRAPLDIRNRKVKAVESREGMFEKFCLMLVFTGSTTLPFLYLFTSWFDFAGYAVRPAVGGPGAALGVLGVFLFWKSHRDLGRQFSPTLEVKEAHHLVSEGIYSRIRHPMYTAVFLIATAQLLLIGNAVVGPAFLLAFSILYASRIEHEEDMMLEHFGQAYADYKARTKRLLPSIRQ</sequence>
<dbReference type="GO" id="GO:0016020">
    <property type="term" value="C:membrane"/>
    <property type="evidence" value="ECO:0007669"/>
    <property type="project" value="UniProtKB-SubCell"/>
</dbReference>
<accession>A0A7X3G5H0</accession>
<dbReference type="AlphaFoldDB" id="A0A7X3G5H0"/>
<keyword evidence="2 5" id="KW-0812">Transmembrane</keyword>
<evidence type="ECO:0000256" key="1">
    <source>
        <dbReference type="ARBA" id="ARBA00004141"/>
    </source>
</evidence>
<feature type="transmembrane region" description="Helical" evidence="5">
    <location>
        <begin position="73"/>
        <end position="94"/>
    </location>
</feature>
<keyword evidence="6" id="KW-0808">Transferase</keyword>
<gene>
    <name evidence="6" type="ORF">GPY61_28140</name>
</gene>
<evidence type="ECO:0000256" key="5">
    <source>
        <dbReference type="SAM" id="Phobius"/>
    </source>
</evidence>
<feature type="transmembrane region" description="Helical" evidence="5">
    <location>
        <begin position="132"/>
        <end position="162"/>
    </location>
</feature>
<dbReference type="GO" id="GO:0004671">
    <property type="term" value="F:protein C-terminal S-isoprenylcysteine carboxyl O-methyltransferase activity"/>
    <property type="evidence" value="ECO:0007669"/>
    <property type="project" value="InterPro"/>
</dbReference>
<evidence type="ECO:0000256" key="2">
    <source>
        <dbReference type="ARBA" id="ARBA00022692"/>
    </source>
</evidence>
<keyword evidence="3 5" id="KW-1133">Transmembrane helix</keyword>
<feature type="transmembrane region" description="Helical" evidence="5">
    <location>
        <begin position="6"/>
        <end position="25"/>
    </location>
</feature>
<dbReference type="GO" id="GO:0032259">
    <property type="term" value="P:methylation"/>
    <property type="evidence" value="ECO:0007669"/>
    <property type="project" value="UniProtKB-KW"/>
</dbReference>
<evidence type="ECO:0000313" key="6">
    <source>
        <dbReference type="EMBL" id="MVW63805.1"/>
    </source>
</evidence>
<keyword evidence="6" id="KW-0489">Methyltransferase</keyword>
<evidence type="ECO:0000256" key="3">
    <source>
        <dbReference type="ARBA" id="ARBA00022989"/>
    </source>
</evidence>
<dbReference type="Proteomes" id="UP000443353">
    <property type="component" value="Unassembled WGS sequence"/>
</dbReference>
<dbReference type="EMBL" id="WSES01000009">
    <property type="protein sequence ID" value="MVW63805.1"/>
    <property type="molecule type" value="Genomic_DNA"/>
</dbReference>
<dbReference type="Pfam" id="PF04140">
    <property type="entry name" value="ICMT"/>
    <property type="match status" value="1"/>
</dbReference>